<dbReference type="InterPro" id="IPR021130">
    <property type="entry name" value="PRib-ATP_PPHydrolase-like"/>
</dbReference>
<keyword evidence="13 15" id="KW-0368">Histidine biosynthesis</keyword>
<dbReference type="InterPro" id="IPR026660">
    <property type="entry name" value="PRA-CH"/>
</dbReference>
<dbReference type="PANTHER" id="PTHR42945:SF1">
    <property type="entry name" value="HISTIDINE BIOSYNTHESIS BIFUNCTIONAL PROTEIN HIS7"/>
    <property type="match status" value="1"/>
</dbReference>
<dbReference type="GO" id="GO:0005524">
    <property type="term" value="F:ATP binding"/>
    <property type="evidence" value="ECO:0007669"/>
    <property type="project" value="UniProtKB-KW"/>
</dbReference>
<name>A0A4R2LF91_9FIRM</name>
<dbReference type="EMBL" id="SLXA01000001">
    <property type="protein sequence ID" value="TCO86311.1"/>
    <property type="molecule type" value="Genomic_DNA"/>
</dbReference>
<dbReference type="Gene3D" id="3.20.20.70">
    <property type="entry name" value="Aldolase class I"/>
    <property type="match status" value="1"/>
</dbReference>
<dbReference type="HAMAP" id="MF_01021">
    <property type="entry name" value="HisI"/>
    <property type="match status" value="1"/>
</dbReference>
<dbReference type="InterPro" id="IPR011060">
    <property type="entry name" value="RibuloseP-bd_barrel"/>
</dbReference>
<dbReference type="InterPro" id="IPR038019">
    <property type="entry name" value="PRib_AMP_CycHydrolase_sf"/>
</dbReference>
<reference evidence="17 18" key="1">
    <citation type="submission" date="2019-03" db="EMBL/GenBank/DDBJ databases">
        <title>Genomic Encyclopedia of Type Strains, Phase IV (KMG-IV): sequencing the most valuable type-strain genomes for metagenomic binning, comparative biology and taxonomic classification.</title>
        <authorList>
            <person name="Goeker M."/>
        </authorList>
    </citation>
    <scope>NUCLEOTIDE SEQUENCE [LARGE SCALE GENOMIC DNA]</scope>
    <source>
        <strain evidence="17 18">DSM 28559</strain>
    </source>
</reference>
<dbReference type="CDD" id="cd11534">
    <property type="entry name" value="NTP-PPase_HisIE_like"/>
    <property type="match status" value="1"/>
</dbReference>
<dbReference type="GO" id="GO:0004635">
    <property type="term" value="F:phosphoribosyl-AMP cyclohydrolase activity"/>
    <property type="evidence" value="ECO:0007669"/>
    <property type="project" value="UniProtKB-UniRule"/>
</dbReference>
<evidence type="ECO:0000256" key="5">
    <source>
        <dbReference type="ARBA" id="ARBA00005204"/>
    </source>
</evidence>
<keyword evidence="8 15" id="KW-0963">Cytoplasm</keyword>
<feature type="region of interest" description="Phosphoribosyl-ATP pyrophosphohydrolase" evidence="15">
    <location>
        <begin position="333"/>
        <end position="420"/>
    </location>
</feature>
<dbReference type="NCBIfam" id="TIGR03188">
    <property type="entry name" value="histidine_hisI"/>
    <property type="match status" value="1"/>
</dbReference>
<keyword evidence="18" id="KW-1185">Reference proteome</keyword>
<dbReference type="Pfam" id="PF01502">
    <property type="entry name" value="PRA-CH"/>
    <property type="match status" value="1"/>
</dbReference>
<dbReference type="SUPFAM" id="SSF141734">
    <property type="entry name" value="HisI-like"/>
    <property type="match status" value="1"/>
</dbReference>
<keyword evidence="9 15" id="KW-0028">Amino-acid biosynthesis</keyword>
<dbReference type="HAMAP" id="MF_01019">
    <property type="entry name" value="HisIE"/>
    <property type="match status" value="1"/>
</dbReference>
<dbReference type="GO" id="GO:0000105">
    <property type="term" value="P:L-histidine biosynthetic process"/>
    <property type="evidence" value="ECO:0007669"/>
    <property type="project" value="UniProtKB-UniRule"/>
</dbReference>
<proteinExistence type="inferred from homology"/>
<comment type="subcellular location">
    <subcellularLocation>
        <location evidence="3 15">Cytoplasm</location>
    </subcellularLocation>
</comment>
<dbReference type="InterPro" id="IPR008179">
    <property type="entry name" value="HisE"/>
</dbReference>
<evidence type="ECO:0000256" key="4">
    <source>
        <dbReference type="ARBA" id="ARBA00005169"/>
    </source>
</evidence>
<keyword evidence="11 15" id="KW-0378">Hydrolase</keyword>
<protein>
    <recommendedName>
        <fullName evidence="15">Histidine biosynthesis bifunctional protein HisIE</fullName>
    </recommendedName>
    <domain>
        <recommendedName>
            <fullName evidence="15">Phosphoribosyl-AMP cyclohydrolase</fullName>
            <shortName evidence="15">PRA-CH</shortName>
            <ecNumber evidence="15">3.5.4.19</ecNumber>
        </recommendedName>
    </domain>
    <domain>
        <recommendedName>
            <fullName evidence="15">Phosphoribosyl-ATP pyrophosphatase</fullName>
            <shortName evidence="15">PRA-PH</shortName>
            <ecNumber evidence="15">3.6.1.31</ecNumber>
        </recommendedName>
    </domain>
</protein>
<dbReference type="EC" id="3.6.1.31" evidence="15"/>
<comment type="similarity">
    <text evidence="6 15">In the C-terminal section; belongs to the PRA-PH family.</text>
</comment>
<keyword evidence="12 15" id="KW-0067">ATP-binding</keyword>
<comment type="caution">
    <text evidence="17">The sequence shown here is derived from an EMBL/GenBank/DDBJ whole genome shotgun (WGS) entry which is preliminary data.</text>
</comment>
<dbReference type="InterPro" id="IPR023019">
    <property type="entry name" value="His_synth_HisIE"/>
</dbReference>
<evidence type="ECO:0000256" key="9">
    <source>
        <dbReference type="ARBA" id="ARBA00022605"/>
    </source>
</evidence>
<dbReference type="Gene3D" id="1.10.287.1080">
    <property type="entry name" value="MazG-like"/>
    <property type="match status" value="1"/>
</dbReference>
<evidence type="ECO:0000256" key="14">
    <source>
        <dbReference type="ARBA" id="ARBA00023268"/>
    </source>
</evidence>
<evidence type="ECO:0000256" key="10">
    <source>
        <dbReference type="ARBA" id="ARBA00022741"/>
    </source>
</evidence>
<evidence type="ECO:0000259" key="16">
    <source>
        <dbReference type="Pfam" id="PF01502"/>
    </source>
</evidence>
<gene>
    <name evidence="15" type="primary">hisI</name>
    <name evidence="15" type="synonym">hisIE</name>
    <name evidence="17" type="ORF">EV212_10191</name>
</gene>
<dbReference type="Pfam" id="PF01503">
    <property type="entry name" value="PRA-PH"/>
    <property type="match status" value="1"/>
</dbReference>
<feature type="region of interest" description="Phosphoribosyl-AMP cyclohydrolase" evidence="15">
    <location>
        <begin position="1"/>
        <end position="332"/>
    </location>
</feature>
<evidence type="ECO:0000256" key="1">
    <source>
        <dbReference type="ARBA" id="ARBA00000024"/>
    </source>
</evidence>
<evidence type="ECO:0000256" key="6">
    <source>
        <dbReference type="ARBA" id="ARBA00007731"/>
    </source>
</evidence>
<evidence type="ECO:0000256" key="8">
    <source>
        <dbReference type="ARBA" id="ARBA00022490"/>
    </source>
</evidence>
<organism evidence="17 18">
    <name type="scientific">Frisingicoccus caecimuris</name>
    <dbReference type="NCBI Taxonomy" id="1796636"/>
    <lineage>
        <taxon>Bacteria</taxon>
        <taxon>Bacillati</taxon>
        <taxon>Bacillota</taxon>
        <taxon>Clostridia</taxon>
        <taxon>Lachnospirales</taxon>
        <taxon>Lachnospiraceae</taxon>
        <taxon>Frisingicoccus</taxon>
    </lineage>
</organism>
<evidence type="ECO:0000256" key="15">
    <source>
        <dbReference type="HAMAP-Rule" id="MF_01019"/>
    </source>
</evidence>
<dbReference type="InterPro" id="IPR013785">
    <property type="entry name" value="Aldolase_TIM"/>
</dbReference>
<sequence length="420" mass="47598">MNEVNKLNDKQIIGCIRIDREPVAADQIIQMENNGTDGVLLIDDSMPVDEEKLIKLIKSVSEKSDIPLLVKRHYQRLEDVKKILYAGDTRVVMDVVLAADFHLMVEASERFGKDKILAWIPESQPVTDALASAVQQNGASACVVENRDTELFTTYHLPVLPVRNMTDAKEITAVLKPDGVRGIISEKFYTDPMDLMSLKYELGSMGIATNRFESQIPFSEFKLNSDGLIPVVTQEYKTGKVLMVAYMNEEAFNETIRSGRMTYWSRSRQELWKKGDTSGHYQYVKSLDIDCDKDTILAKVVQIGAACHTGNESCFFTNLISRSYDTTNPMTIFDEVMATIIHRKENPKEGSYTNYLFDKGIDKILKKVGEEATEIVIAAKNPDSDELKYEICDFLYHMMVLMAERGVTWKEITKELAGRH</sequence>
<evidence type="ECO:0000256" key="12">
    <source>
        <dbReference type="ARBA" id="ARBA00022840"/>
    </source>
</evidence>
<evidence type="ECO:0000256" key="11">
    <source>
        <dbReference type="ARBA" id="ARBA00022801"/>
    </source>
</evidence>
<evidence type="ECO:0000256" key="7">
    <source>
        <dbReference type="ARBA" id="ARBA00008299"/>
    </source>
</evidence>
<dbReference type="Gene3D" id="3.10.20.810">
    <property type="entry name" value="Phosphoribosyl-AMP cyclohydrolase"/>
    <property type="match status" value="1"/>
</dbReference>
<accession>A0A4R2LF91</accession>
<comment type="catalytic activity">
    <reaction evidence="2 15">
        <text>1-(5-phospho-beta-D-ribosyl)-ATP + H2O = 1-(5-phospho-beta-D-ribosyl)-5'-AMP + diphosphate + H(+)</text>
        <dbReference type="Rhea" id="RHEA:22828"/>
        <dbReference type="ChEBI" id="CHEBI:15377"/>
        <dbReference type="ChEBI" id="CHEBI:15378"/>
        <dbReference type="ChEBI" id="CHEBI:33019"/>
        <dbReference type="ChEBI" id="CHEBI:59457"/>
        <dbReference type="ChEBI" id="CHEBI:73183"/>
        <dbReference type="EC" id="3.6.1.31"/>
    </reaction>
</comment>
<dbReference type="GO" id="GO:0004636">
    <property type="term" value="F:phosphoribosyl-ATP diphosphatase activity"/>
    <property type="evidence" value="ECO:0007669"/>
    <property type="project" value="UniProtKB-UniRule"/>
</dbReference>
<comment type="pathway">
    <text evidence="4 15">Amino-acid biosynthesis; L-histidine biosynthesis; L-histidine from 5-phospho-alpha-D-ribose 1-diphosphate: step 3/9.</text>
</comment>
<comment type="similarity">
    <text evidence="7 15">In the N-terminal section; belongs to the PRA-CH family.</text>
</comment>
<dbReference type="Proteomes" id="UP000295711">
    <property type="component" value="Unassembled WGS sequence"/>
</dbReference>
<keyword evidence="14 15" id="KW-0511">Multifunctional enzyme</keyword>
<evidence type="ECO:0000256" key="2">
    <source>
        <dbReference type="ARBA" id="ARBA00001460"/>
    </source>
</evidence>
<dbReference type="UniPathway" id="UPA00031">
    <property type="reaction ID" value="UER00007"/>
</dbReference>
<dbReference type="SUPFAM" id="SSF51366">
    <property type="entry name" value="Ribulose-phoshate binding barrel"/>
    <property type="match status" value="1"/>
</dbReference>
<feature type="domain" description="Phosphoribosyl-AMP cyclohydrolase" evidence="16">
    <location>
        <begin position="243"/>
        <end position="316"/>
    </location>
</feature>
<comment type="catalytic activity">
    <reaction evidence="1 15">
        <text>1-(5-phospho-beta-D-ribosyl)-5'-AMP + H2O = 1-(5-phospho-beta-D-ribosyl)-5-[(5-phospho-beta-D-ribosylamino)methylideneamino]imidazole-4-carboxamide</text>
        <dbReference type="Rhea" id="RHEA:20049"/>
        <dbReference type="ChEBI" id="CHEBI:15377"/>
        <dbReference type="ChEBI" id="CHEBI:58435"/>
        <dbReference type="ChEBI" id="CHEBI:59457"/>
        <dbReference type="EC" id="3.5.4.19"/>
    </reaction>
</comment>
<evidence type="ECO:0000313" key="18">
    <source>
        <dbReference type="Proteomes" id="UP000295711"/>
    </source>
</evidence>
<dbReference type="EC" id="3.5.4.19" evidence="15"/>
<dbReference type="NCBIfam" id="NF000768">
    <property type="entry name" value="PRK00051.1"/>
    <property type="match status" value="1"/>
</dbReference>
<dbReference type="AlphaFoldDB" id="A0A4R2LF91"/>
<dbReference type="NCBIfam" id="NF002747">
    <property type="entry name" value="PRK02759.1"/>
    <property type="match status" value="1"/>
</dbReference>
<dbReference type="HAMAP" id="MF_01020">
    <property type="entry name" value="HisE"/>
    <property type="match status" value="1"/>
</dbReference>
<dbReference type="InterPro" id="IPR002496">
    <property type="entry name" value="PRib_AMP_CycHydrolase_dom"/>
</dbReference>
<keyword evidence="10 15" id="KW-0547">Nucleotide-binding</keyword>
<evidence type="ECO:0000256" key="3">
    <source>
        <dbReference type="ARBA" id="ARBA00004496"/>
    </source>
</evidence>
<dbReference type="GO" id="GO:0005737">
    <property type="term" value="C:cytoplasm"/>
    <property type="evidence" value="ECO:0007669"/>
    <property type="project" value="UniProtKB-SubCell"/>
</dbReference>
<evidence type="ECO:0000256" key="13">
    <source>
        <dbReference type="ARBA" id="ARBA00023102"/>
    </source>
</evidence>
<comment type="pathway">
    <text evidence="5 15">Amino-acid biosynthesis; L-histidine biosynthesis; L-histidine from 5-phospho-alpha-D-ribose 1-diphosphate: step 2/9.</text>
</comment>
<dbReference type="PANTHER" id="PTHR42945">
    <property type="entry name" value="HISTIDINE BIOSYNTHESIS BIFUNCTIONAL PROTEIN"/>
    <property type="match status" value="1"/>
</dbReference>
<dbReference type="SUPFAM" id="SSF101386">
    <property type="entry name" value="all-alpha NTP pyrophosphatases"/>
    <property type="match status" value="1"/>
</dbReference>
<dbReference type="FunFam" id="3.10.20.810:FF:000001">
    <property type="entry name" value="Histidine biosynthesis bifunctional protein HisIE"/>
    <property type="match status" value="1"/>
</dbReference>
<evidence type="ECO:0000313" key="17">
    <source>
        <dbReference type="EMBL" id="TCO86311.1"/>
    </source>
</evidence>